<dbReference type="Pfam" id="PF13463">
    <property type="entry name" value="HTH_27"/>
    <property type="match status" value="1"/>
</dbReference>
<dbReference type="GO" id="GO:0006950">
    <property type="term" value="P:response to stress"/>
    <property type="evidence" value="ECO:0007669"/>
    <property type="project" value="TreeGrafter"/>
</dbReference>
<dbReference type="InterPro" id="IPR036390">
    <property type="entry name" value="WH_DNA-bd_sf"/>
</dbReference>
<proteinExistence type="predicted"/>
<accession>A0A073INF7</accession>
<dbReference type="OrthoDB" id="7861053at2"/>
<dbReference type="PRINTS" id="PR00598">
    <property type="entry name" value="HTHMARR"/>
</dbReference>
<keyword evidence="3" id="KW-1185">Reference proteome</keyword>
<dbReference type="GO" id="GO:0003700">
    <property type="term" value="F:DNA-binding transcription factor activity"/>
    <property type="evidence" value="ECO:0007669"/>
    <property type="project" value="InterPro"/>
</dbReference>
<dbReference type="PROSITE" id="PS50995">
    <property type="entry name" value="HTH_MARR_2"/>
    <property type="match status" value="1"/>
</dbReference>
<reference evidence="2 3" key="1">
    <citation type="submission" date="2014-01" db="EMBL/GenBank/DDBJ databases">
        <title>Sulfitobacter donghicola JCM 14565 Genome Sequencing.</title>
        <authorList>
            <person name="Lai Q."/>
            <person name="Hong Z."/>
        </authorList>
    </citation>
    <scope>NUCLEOTIDE SEQUENCE [LARGE SCALE GENOMIC DNA]</scope>
    <source>
        <strain evidence="2 3">JCM 14565</strain>
    </source>
</reference>
<evidence type="ECO:0000313" key="2">
    <source>
        <dbReference type="EMBL" id="KEJ91090.1"/>
    </source>
</evidence>
<name>A0A073INF7_9RHOB</name>
<evidence type="ECO:0000313" key="3">
    <source>
        <dbReference type="Proteomes" id="UP000027734"/>
    </source>
</evidence>
<feature type="domain" description="HTH marR-type" evidence="1">
    <location>
        <begin position="1"/>
        <end position="144"/>
    </location>
</feature>
<dbReference type="RefSeq" id="WP_025059307.1">
    <property type="nucleotide sequence ID" value="NZ_JAMC01000001.1"/>
</dbReference>
<dbReference type="Gene3D" id="1.10.10.10">
    <property type="entry name" value="Winged helix-like DNA-binding domain superfamily/Winged helix DNA-binding domain"/>
    <property type="match status" value="1"/>
</dbReference>
<dbReference type="AlphaFoldDB" id="A0A073INF7"/>
<gene>
    <name evidence="2" type="ORF">DSW25_03135</name>
</gene>
<dbReference type="PANTHER" id="PTHR33164:SF43">
    <property type="entry name" value="HTH-TYPE TRANSCRIPTIONAL REPRESSOR YETL"/>
    <property type="match status" value="1"/>
</dbReference>
<comment type="caution">
    <text evidence="2">The sequence shown here is derived from an EMBL/GenBank/DDBJ whole genome shotgun (WGS) entry which is preliminary data.</text>
</comment>
<sequence>MSKLTGPQIAECSTWLSIVSKLFGTRMSILLEPHGLTQGQFSILNHLTRQRLEGGSRISEIAAAVEVEQPAVTKTIAKFRNMGLVEIVGSPTDKRAKLVSPTPAAGQLLGEIYRDMGPDLFQVFGSLADGDVDELTKMLKQLGRWLDQNRLG</sequence>
<organism evidence="2 3">
    <name type="scientific">Sulfitobacter donghicola DSW-25 = KCTC 12864 = JCM 14565</name>
    <dbReference type="NCBI Taxonomy" id="1300350"/>
    <lineage>
        <taxon>Bacteria</taxon>
        <taxon>Pseudomonadati</taxon>
        <taxon>Pseudomonadota</taxon>
        <taxon>Alphaproteobacteria</taxon>
        <taxon>Rhodobacterales</taxon>
        <taxon>Roseobacteraceae</taxon>
        <taxon>Sulfitobacter</taxon>
    </lineage>
</organism>
<evidence type="ECO:0000259" key="1">
    <source>
        <dbReference type="PROSITE" id="PS50995"/>
    </source>
</evidence>
<dbReference type="Proteomes" id="UP000027734">
    <property type="component" value="Unassembled WGS sequence"/>
</dbReference>
<dbReference type="eggNOG" id="COG1846">
    <property type="taxonomic scope" value="Bacteria"/>
</dbReference>
<dbReference type="PANTHER" id="PTHR33164">
    <property type="entry name" value="TRANSCRIPTIONAL REGULATOR, MARR FAMILY"/>
    <property type="match status" value="1"/>
</dbReference>
<dbReference type="SUPFAM" id="SSF46785">
    <property type="entry name" value="Winged helix' DNA-binding domain"/>
    <property type="match status" value="1"/>
</dbReference>
<dbReference type="InterPro" id="IPR039422">
    <property type="entry name" value="MarR/SlyA-like"/>
</dbReference>
<dbReference type="EMBL" id="JAMC01000001">
    <property type="protein sequence ID" value="KEJ91090.1"/>
    <property type="molecule type" value="Genomic_DNA"/>
</dbReference>
<dbReference type="InterPro" id="IPR036388">
    <property type="entry name" value="WH-like_DNA-bd_sf"/>
</dbReference>
<dbReference type="SMART" id="SM00347">
    <property type="entry name" value="HTH_MARR"/>
    <property type="match status" value="1"/>
</dbReference>
<protein>
    <recommendedName>
        <fullName evidence="1">HTH marR-type domain-containing protein</fullName>
    </recommendedName>
</protein>
<dbReference type="InterPro" id="IPR000835">
    <property type="entry name" value="HTH_MarR-typ"/>
</dbReference>
<dbReference type="STRING" id="1300350.Z948_1918"/>